<comment type="similarity">
    <text evidence="1 8">Belongs to the ClpA/ClpB family.</text>
</comment>
<dbReference type="InterPro" id="IPR003593">
    <property type="entry name" value="AAA+_ATPase"/>
</dbReference>
<keyword evidence="4 8" id="KW-0547">Nucleotide-binding</keyword>
<dbReference type="SMART" id="SM01086">
    <property type="entry name" value="ClpB_D2-small"/>
    <property type="match status" value="1"/>
</dbReference>
<dbReference type="GO" id="GO:0005737">
    <property type="term" value="C:cytoplasm"/>
    <property type="evidence" value="ECO:0007669"/>
    <property type="project" value="TreeGrafter"/>
</dbReference>
<organism evidence="12 13">
    <name type="scientific">Candidatus Cryptobacteroides merdigallinarum</name>
    <dbReference type="NCBI Taxonomy" id="2840770"/>
    <lineage>
        <taxon>Bacteria</taxon>
        <taxon>Pseudomonadati</taxon>
        <taxon>Bacteroidota</taxon>
        <taxon>Bacteroidia</taxon>
        <taxon>Bacteroidales</taxon>
        <taxon>Candidatus Cryptobacteroides</taxon>
    </lineage>
</organism>
<evidence type="ECO:0000259" key="10">
    <source>
        <dbReference type="SMART" id="SM00382"/>
    </source>
</evidence>
<dbReference type="PROSITE" id="PS00870">
    <property type="entry name" value="CLPAB_1"/>
    <property type="match status" value="1"/>
</dbReference>
<keyword evidence="6 8" id="KW-0143">Chaperone</keyword>
<dbReference type="Pfam" id="PF07724">
    <property type="entry name" value="AAA_2"/>
    <property type="match status" value="1"/>
</dbReference>
<dbReference type="FunFam" id="3.40.50.300:FF:000120">
    <property type="entry name" value="ATP-dependent chaperone ClpB"/>
    <property type="match status" value="1"/>
</dbReference>
<dbReference type="SMART" id="SM00382">
    <property type="entry name" value="AAA"/>
    <property type="match status" value="2"/>
</dbReference>
<dbReference type="GO" id="GO:0016887">
    <property type="term" value="F:ATP hydrolysis activity"/>
    <property type="evidence" value="ECO:0007669"/>
    <property type="project" value="InterPro"/>
</dbReference>
<comment type="subunit">
    <text evidence="7">Homohexamer. The oligomerization is ATP-dependent.</text>
</comment>
<dbReference type="Gene3D" id="1.10.8.60">
    <property type="match status" value="1"/>
</dbReference>
<evidence type="ECO:0000313" key="12">
    <source>
        <dbReference type="EMBL" id="MBO8448293.1"/>
    </source>
</evidence>
<protein>
    <recommendedName>
        <fullName evidence="2">Chaperone protein ClpB</fullName>
    </recommendedName>
</protein>
<keyword evidence="5 8" id="KW-0067">ATP-binding</keyword>
<dbReference type="InterPro" id="IPR027417">
    <property type="entry name" value="P-loop_NTPase"/>
</dbReference>
<evidence type="ECO:0000256" key="1">
    <source>
        <dbReference type="ARBA" id="ARBA00008675"/>
    </source>
</evidence>
<evidence type="ECO:0000256" key="7">
    <source>
        <dbReference type="ARBA" id="ARBA00026057"/>
    </source>
</evidence>
<proteinExistence type="inferred from homology"/>
<feature type="domain" description="AAA+ ATPase" evidence="10">
    <location>
        <begin position="443"/>
        <end position="589"/>
    </location>
</feature>
<dbReference type="SUPFAM" id="SSF52540">
    <property type="entry name" value="P-loop containing nucleoside triphosphate hydrolases"/>
    <property type="match status" value="2"/>
</dbReference>
<evidence type="ECO:0000256" key="4">
    <source>
        <dbReference type="ARBA" id="ARBA00022741"/>
    </source>
</evidence>
<evidence type="ECO:0000259" key="11">
    <source>
        <dbReference type="SMART" id="SM01086"/>
    </source>
</evidence>
<keyword evidence="9" id="KW-0175">Coiled coil</keyword>
<evidence type="ECO:0000256" key="6">
    <source>
        <dbReference type="ARBA" id="ARBA00023186"/>
    </source>
</evidence>
<dbReference type="InterPro" id="IPR001270">
    <property type="entry name" value="ClpA/B"/>
</dbReference>
<name>A0A9D9HFJ0_9BACT</name>
<dbReference type="CDD" id="cd00009">
    <property type="entry name" value="AAA"/>
    <property type="match status" value="1"/>
</dbReference>
<dbReference type="InterPro" id="IPR028299">
    <property type="entry name" value="ClpA/B_CS2"/>
</dbReference>
<reference evidence="12" key="2">
    <citation type="journal article" date="2021" name="PeerJ">
        <title>Extensive microbial diversity within the chicken gut microbiome revealed by metagenomics and culture.</title>
        <authorList>
            <person name="Gilroy R."/>
            <person name="Ravi A."/>
            <person name="Getino M."/>
            <person name="Pursley I."/>
            <person name="Horton D.L."/>
            <person name="Alikhan N.F."/>
            <person name="Baker D."/>
            <person name="Gharbi K."/>
            <person name="Hall N."/>
            <person name="Watson M."/>
            <person name="Adriaenssens E.M."/>
            <person name="Foster-Nyarko E."/>
            <person name="Jarju S."/>
            <person name="Secka A."/>
            <person name="Antonio M."/>
            <person name="Oren A."/>
            <person name="Chaudhuri R.R."/>
            <person name="La Ragione R."/>
            <person name="Hildebrand F."/>
            <person name="Pallen M.J."/>
        </authorList>
    </citation>
    <scope>NUCLEOTIDE SEQUENCE</scope>
    <source>
        <strain evidence="12">20514</strain>
    </source>
</reference>
<dbReference type="GO" id="GO:0034605">
    <property type="term" value="P:cellular response to heat"/>
    <property type="evidence" value="ECO:0007669"/>
    <property type="project" value="TreeGrafter"/>
</dbReference>
<dbReference type="AlphaFoldDB" id="A0A9D9HFJ0"/>
<dbReference type="PANTHER" id="PTHR11638">
    <property type="entry name" value="ATP-DEPENDENT CLP PROTEASE"/>
    <property type="match status" value="1"/>
</dbReference>
<feature type="domain" description="Clp ATPase C-terminal" evidence="11">
    <location>
        <begin position="623"/>
        <end position="712"/>
    </location>
</feature>
<accession>A0A9D9HFJ0</accession>
<dbReference type="InterPro" id="IPR050130">
    <property type="entry name" value="ClpA_ClpB"/>
</dbReference>
<evidence type="ECO:0000256" key="3">
    <source>
        <dbReference type="ARBA" id="ARBA00022737"/>
    </source>
</evidence>
<dbReference type="InterPro" id="IPR018368">
    <property type="entry name" value="ClpA/B_CS1"/>
</dbReference>
<evidence type="ECO:0000256" key="2">
    <source>
        <dbReference type="ARBA" id="ARBA00017574"/>
    </source>
</evidence>
<evidence type="ECO:0000313" key="13">
    <source>
        <dbReference type="Proteomes" id="UP000810252"/>
    </source>
</evidence>
<feature type="coiled-coil region" evidence="9">
    <location>
        <begin position="260"/>
        <end position="337"/>
    </location>
</feature>
<dbReference type="EMBL" id="JADIMQ010000049">
    <property type="protein sequence ID" value="MBO8448293.1"/>
    <property type="molecule type" value="Genomic_DNA"/>
</dbReference>
<dbReference type="InterPro" id="IPR041546">
    <property type="entry name" value="ClpA/ClpB_AAA_lid"/>
</dbReference>
<dbReference type="Gene3D" id="3.40.50.300">
    <property type="entry name" value="P-loop containing nucleotide triphosphate hydrolases"/>
    <property type="match status" value="3"/>
</dbReference>
<gene>
    <name evidence="12" type="ORF">IAC29_03350</name>
</gene>
<evidence type="ECO:0000256" key="8">
    <source>
        <dbReference type="RuleBase" id="RU004432"/>
    </source>
</evidence>
<dbReference type="Pfam" id="PF17871">
    <property type="entry name" value="AAA_lid_9"/>
    <property type="match status" value="1"/>
</dbReference>
<sequence>MENNKLEFLEKFAVNLNERAAQGKLDPVIGRDEEIRRVLQILSRRTKNNPILVGEPGVGKTAISEGIAQNIVNGNVPENLKTKKIYSLDLGALIAGAKYQGEFEERLKGVVKEVVDSNGEIILFIDEIHTLVGAGRSSGAMDASNILKPALARGELRTIGSTTLDEYQKYFESDKALERRFQMVMVDEPTPAESISILRGLKEKYENHHKVRIEDDALIAAVELSHRYITNRFLPDKAIDLVDEAASKLRLEMNSVPEPIDALNSRIRQLEIEKAAIKREGVSLKMDKIQEELSSLNAQRDVLMKKWDEEKAILSGLQTARQQVEDYRIQAQNAERAGDYGKVAEIRYGKMAEAKKKIDELTARQASIKDPIITEAVTPEDIAEVVAKWTGIPVKRMLESEKEKLLRMESELHKRVVGQDQAIAAVADAVRRSRAGLQNEKRPIGSFLFLGTTGVGKTELAKALAEFLFNDENMMTRIDMSEYQERHSVSRLVGAPPGYVGYDEGGQLTEAVRRKPYSVILLDEIEKAHPDVFNILLQVLDDGRLTDNKGRTVDFKNTILIMTSNAGAEIIQGYMDRLTDDVSPERRSELLGQCRKEVIDVLKSTVRPEFLNRIDEIIMFEPLTRKDIREILHLQMEDLKEKLAGNGVSITFTKAFEDYMTDKGYDPAYGARPIKRLMQRELVNLIAKAILDGSVHRESEITVDVVDGEIRIRQ</sequence>
<dbReference type="InterPro" id="IPR019489">
    <property type="entry name" value="Clp_ATPase_C"/>
</dbReference>
<reference evidence="12" key="1">
    <citation type="submission" date="2020-10" db="EMBL/GenBank/DDBJ databases">
        <authorList>
            <person name="Gilroy R."/>
        </authorList>
    </citation>
    <scope>NUCLEOTIDE SEQUENCE</scope>
    <source>
        <strain evidence="12">20514</strain>
    </source>
</reference>
<dbReference type="FunFam" id="3.40.50.300:FF:000025">
    <property type="entry name" value="ATP-dependent Clp protease subunit"/>
    <property type="match status" value="1"/>
</dbReference>
<dbReference type="CDD" id="cd19499">
    <property type="entry name" value="RecA-like_ClpB_Hsp104-like"/>
    <property type="match status" value="1"/>
</dbReference>
<comment type="caution">
    <text evidence="12">The sequence shown here is derived from an EMBL/GenBank/DDBJ whole genome shotgun (WGS) entry which is preliminary data.</text>
</comment>
<dbReference type="Pfam" id="PF10431">
    <property type="entry name" value="ClpB_D2-small"/>
    <property type="match status" value="1"/>
</dbReference>
<evidence type="ECO:0000256" key="9">
    <source>
        <dbReference type="SAM" id="Coils"/>
    </source>
</evidence>
<dbReference type="PRINTS" id="PR00300">
    <property type="entry name" value="CLPPROTEASEA"/>
</dbReference>
<feature type="domain" description="AAA+ ATPase" evidence="10">
    <location>
        <begin position="46"/>
        <end position="191"/>
    </location>
</feature>
<dbReference type="InterPro" id="IPR003959">
    <property type="entry name" value="ATPase_AAA_core"/>
</dbReference>
<dbReference type="GO" id="GO:0005524">
    <property type="term" value="F:ATP binding"/>
    <property type="evidence" value="ECO:0007669"/>
    <property type="project" value="UniProtKB-KW"/>
</dbReference>
<evidence type="ECO:0000256" key="5">
    <source>
        <dbReference type="ARBA" id="ARBA00022840"/>
    </source>
</evidence>
<dbReference type="Proteomes" id="UP000810252">
    <property type="component" value="Unassembled WGS sequence"/>
</dbReference>
<dbReference type="FunFam" id="3.40.50.300:FF:000010">
    <property type="entry name" value="Chaperone clpB 1, putative"/>
    <property type="match status" value="1"/>
</dbReference>
<dbReference type="PROSITE" id="PS00871">
    <property type="entry name" value="CLPAB_2"/>
    <property type="match status" value="1"/>
</dbReference>
<dbReference type="PANTHER" id="PTHR11638:SF18">
    <property type="entry name" value="HEAT SHOCK PROTEIN 104"/>
    <property type="match status" value="1"/>
</dbReference>
<dbReference type="Pfam" id="PF00004">
    <property type="entry name" value="AAA"/>
    <property type="match status" value="1"/>
</dbReference>
<keyword evidence="3" id="KW-0677">Repeat</keyword>